<sequence length="239" mass="25464">MPRSPQPEPSSDGVAAVERALAIVDAVAQHTDAITLADLSRATGFYKSTLLRLIASLEKAALVVRRNDGRYALGPYAHRLGRAYEATYRLTETVQPLLQQLVDQGTESASFHAYHDARTRMCLLRVDSHHSTLDRIRVGDLLPLDKGAAGRLLTAYLIKRQSVADAGLAMISMGERDPNCAAVACPVFGPDGEMCGAISLSGPKERFTPAAVKKMSRLAGEAAAAATQALGGRWPAGKA</sequence>
<gene>
    <name evidence="6" type="ORF">CAL24_05715</name>
</gene>
<feature type="domain" description="HTH iclR-type" evidence="4">
    <location>
        <begin position="14"/>
        <end position="75"/>
    </location>
</feature>
<reference evidence="7" key="1">
    <citation type="submission" date="2017-05" db="EMBL/GenBank/DDBJ databases">
        <title>Complete and WGS of Bordetella genogroups.</title>
        <authorList>
            <person name="Spilker T."/>
            <person name="Lipuma J."/>
        </authorList>
    </citation>
    <scope>NUCLEOTIDE SEQUENCE [LARGE SCALE GENOMIC DNA]</scope>
    <source>
        <strain evidence="7">AU8256</strain>
    </source>
</reference>
<dbReference type="GO" id="GO:0045892">
    <property type="term" value="P:negative regulation of DNA-templated transcription"/>
    <property type="evidence" value="ECO:0007669"/>
    <property type="project" value="TreeGrafter"/>
</dbReference>
<proteinExistence type="predicted"/>
<dbReference type="EMBL" id="NEVT01000003">
    <property type="protein sequence ID" value="OZI79429.1"/>
    <property type="molecule type" value="Genomic_DNA"/>
</dbReference>
<dbReference type="GO" id="GO:0003677">
    <property type="term" value="F:DNA binding"/>
    <property type="evidence" value="ECO:0007669"/>
    <property type="project" value="UniProtKB-KW"/>
</dbReference>
<dbReference type="PROSITE" id="PS51078">
    <property type="entry name" value="ICLR_ED"/>
    <property type="match status" value="1"/>
</dbReference>
<name>A0A261VZJ1_9BORD</name>
<evidence type="ECO:0000256" key="1">
    <source>
        <dbReference type="ARBA" id="ARBA00023015"/>
    </source>
</evidence>
<dbReference type="SUPFAM" id="SSF46785">
    <property type="entry name" value="Winged helix' DNA-binding domain"/>
    <property type="match status" value="1"/>
</dbReference>
<dbReference type="RefSeq" id="WP_028356416.1">
    <property type="nucleotide sequence ID" value="NZ_NEVT01000003.1"/>
</dbReference>
<dbReference type="SMART" id="SM00346">
    <property type="entry name" value="HTH_ICLR"/>
    <property type="match status" value="1"/>
</dbReference>
<dbReference type="Gene3D" id="1.10.10.10">
    <property type="entry name" value="Winged helix-like DNA-binding domain superfamily/Winged helix DNA-binding domain"/>
    <property type="match status" value="1"/>
</dbReference>
<dbReference type="InterPro" id="IPR014757">
    <property type="entry name" value="Tscrpt_reg_IclR_C"/>
</dbReference>
<dbReference type="PANTHER" id="PTHR30136:SF39">
    <property type="entry name" value="TRANSCRIPTIONAL REGULATORY PROTEIN"/>
    <property type="match status" value="1"/>
</dbReference>
<dbReference type="Proteomes" id="UP000215633">
    <property type="component" value="Unassembled WGS sequence"/>
</dbReference>
<dbReference type="InterPro" id="IPR029016">
    <property type="entry name" value="GAF-like_dom_sf"/>
</dbReference>
<evidence type="ECO:0000313" key="6">
    <source>
        <dbReference type="EMBL" id="OZI79429.1"/>
    </source>
</evidence>
<keyword evidence="2" id="KW-0238">DNA-binding</keyword>
<feature type="domain" description="IclR-ED" evidence="5">
    <location>
        <begin position="76"/>
        <end position="232"/>
    </location>
</feature>
<keyword evidence="3" id="KW-0804">Transcription</keyword>
<dbReference type="Gene3D" id="3.30.450.40">
    <property type="match status" value="2"/>
</dbReference>
<dbReference type="PANTHER" id="PTHR30136">
    <property type="entry name" value="HELIX-TURN-HELIX TRANSCRIPTIONAL REGULATOR, ICLR FAMILY"/>
    <property type="match status" value="1"/>
</dbReference>
<dbReference type="PROSITE" id="PS51077">
    <property type="entry name" value="HTH_ICLR"/>
    <property type="match status" value="1"/>
</dbReference>
<comment type="caution">
    <text evidence="6">The sequence shown here is derived from an EMBL/GenBank/DDBJ whole genome shotgun (WGS) entry which is preliminary data.</text>
</comment>
<dbReference type="AlphaFoldDB" id="A0A261VZJ1"/>
<dbReference type="InterPro" id="IPR036390">
    <property type="entry name" value="WH_DNA-bd_sf"/>
</dbReference>
<keyword evidence="1" id="KW-0805">Transcription regulation</keyword>
<evidence type="ECO:0000256" key="2">
    <source>
        <dbReference type="ARBA" id="ARBA00023125"/>
    </source>
</evidence>
<evidence type="ECO:0000256" key="3">
    <source>
        <dbReference type="ARBA" id="ARBA00023163"/>
    </source>
</evidence>
<protein>
    <submittedName>
        <fullName evidence="6">IclR family transcriptional regulator</fullName>
    </submittedName>
</protein>
<keyword evidence="7" id="KW-1185">Reference proteome</keyword>
<evidence type="ECO:0000259" key="4">
    <source>
        <dbReference type="PROSITE" id="PS51077"/>
    </source>
</evidence>
<evidence type="ECO:0000259" key="5">
    <source>
        <dbReference type="PROSITE" id="PS51078"/>
    </source>
</evidence>
<dbReference type="InterPro" id="IPR036388">
    <property type="entry name" value="WH-like_DNA-bd_sf"/>
</dbReference>
<dbReference type="GO" id="GO:0003700">
    <property type="term" value="F:DNA-binding transcription factor activity"/>
    <property type="evidence" value="ECO:0007669"/>
    <property type="project" value="TreeGrafter"/>
</dbReference>
<evidence type="ECO:0000313" key="7">
    <source>
        <dbReference type="Proteomes" id="UP000215633"/>
    </source>
</evidence>
<accession>A0A261VZJ1</accession>
<organism evidence="6 7">
    <name type="scientific">Bordetella genomosp. 2</name>
    <dbReference type="NCBI Taxonomy" id="1983456"/>
    <lineage>
        <taxon>Bacteria</taxon>
        <taxon>Pseudomonadati</taxon>
        <taxon>Pseudomonadota</taxon>
        <taxon>Betaproteobacteria</taxon>
        <taxon>Burkholderiales</taxon>
        <taxon>Alcaligenaceae</taxon>
        <taxon>Bordetella</taxon>
    </lineage>
</organism>
<dbReference type="InterPro" id="IPR005471">
    <property type="entry name" value="Tscrpt_reg_IclR_N"/>
</dbReference>
<dbReference type="Pfam" id="PF09339">
    <property type="entry name" value="HTH_IclR"/>
    <property type="match status" value="1"/>
</dbReference>
<dbReference type="SUPFAM" id="SSF55781">
    <property type="entry name" value="GAF domain-like"/>
    <property type="match status" value="1"/>
</dbReference>
<dbReference type="InterPro" id="IPR050707">
    <property type="entry name" value="HTH_MetabolicPath_Reg"/>
</dbReference>